<dbReference type="Proteomes" id="UP000190973">
    <property type="component" value="Unassembled WGS sequence"/>
</dbReference>
<evidence type="ECO:0000313" key="1">
    <source>
        <dbReference type="EMBL" id="OOM62452.1"/>
    </source>
</evidence>
<protein>
    <submittedName>
        <fullName evidence="1">Uncharacterized protein</fullName>
    </submittedName>
</protein>
<gene>
    <name evidence="1" type="ORF">CLBCK_17190</name>
</gene>
<dbReference type="AlphaFoldDB" id="A0A1S8SAY7"/>
<accession>A0A1S8SAY7</accession>
<name>A0A1S8SAY7_CLOBE</name>
<sequence>MEIGYKGGLDLNIRNKFVLSICVVFLISTINGCRVNDNKKDIYSNTYNDNKIIAQESENHTHTTYNISNDSDNNIEFQYGGFSGVDTIWILKSKDDDEIIIDYNSKVSSGDFKAVLVNPEKEVETILEGTDQGKKTIKLTKGEYRFKFVGNNANGKVKLSITQNKKIEIKRVLK</sequence>
<comment type="caution">
    <text evidence="1">The sequence shown here is derived from an EMBL/GenBank/DDBJ whole genome shotgun (WGS) entry which is preliminary data.</text>
</comment>
<dbReference type="EMBL" id="LZZI01000023">
    <property type="protein sequence ID" value="OOM62452.1"/>
    <property type="molecule type" value="Genomic_DNA"/>
</dbReference>
<evidence type="ECO:0000313" key="2">
    <source>
        <dbReference type="Proteomes" id="UP000190973"/>
    </source>
</evidence>
<proteinExistence type="predicted"/>
<organism evidence="1 2">
    <name type="scientific">Clostridium beijerinckii</name>
    <name type="common">Clostridium MP</name>
    <dbReference type="NCBI Taxonomy" id="1520"/>
    <lineage>
        <taxon>Bacteria</taxon>
        <taxon>Bacillati</taxon>
        <taxon>Bacillota</taxon>
        <taxon>Clostridia</taxon>
        <taxon>Eubacteriales</taxon>
        <taxon>Clostridiaceae</taxon>
        <taxon>Clostridium</taxon>
    </lineage>
</organism>
<reference evidence="1 2" key="1">
    <citation type="submission" date="2016-05" db="EMBL/GenBank/DDBJ databases">
        <title>Microbial solvent formation.</title>
        <authorList>
            <person name="Poehlein A."/>
            <person name="Montoya Solano J.D."/>
            <person name="Flitsch S."/>
            <person name="Krabben P."/>
            <person name="Duerre P."/>
            <person name="Daniel R."/>
        </authorList>
    </citation>
    <scope>NUCLEOTIDE SEQUENCE [LARGE SCALE GENOMIC DNA]</scope>
    <source>
        <strain evidence="1 2">DSM 53</strain>
    </source>
</reference>